<dbReference type="Proteomes" id="UP000295238">
    <property type="component" value="Unassembled WGS sequence"/>
</dbReference>
<dbReference type="InterPro" id="IPR043128">
    <property type="entry name" value="Rev_trsase/Diguanyl_cyclase"/>
</dbReference>
<dbReference type="CDD" id="cd01948">
    <property type="entry name" value="EAL"/>
    <property type="match status" value="1"/>
</dbReference>
<dbReference type="Pfam" id="PF00990">
    <property type="entry name" value="GGDEF"/>
    <property type="match status" value="1"/>
</dbReference>
<dbReference type="Gene3D" id="3.20.20.450">
    <property type="entry name" value="EAL domain"/>
    <property type="match status" value="1"/>
</dbReference>
<dbReference type="SUPFAM" id="SSF55073">
    <property type="entry name" value="Nucleotide cyclase"/>
    <property type="match status" value="1"/>
</dbReference>
<name>A0A4R5UIA6_9HYPH</name>
<dbReference type="SMART" id="SM00267">
    <property type="entry name" value="GGDEF"/>
    <property type="match status" value="1"/>
</dbReference>
<dbReference type="EMBL" id="SMTL01000003">
    <property type="protein sequence ID" value="TDK35699.1"/>
    <property type="molecule type" value="Genomic_DNA"/>
</dbReference>
<dbReference type="InterPro" id="IPR052155">
    <property type="entry name" value="Biofilm_reg_signaling"/>
</dbReference>
<dbReference type="SUPFAM" id="SSF141868">
    <property type="entry name" value="EAL domain-like"/>
    <property type="match status" value="1"/>
</dbReference>
<comment type="caution">
    <text evidence="4">The sequence shown here is derived from an EMBL/GenBank/DDBJ whole genome shotgun (WGS) entry which is preliminary data.</text>
</comment>
<evidence type="ECO:0000259" key="3">
    <source>
        <dbReference type="PROSITE" id="PS50887"/>
    </source>
</evidence>
<keyword evidence="1" id="KW-0472">Membrane</keyword>
<dbReference type="PROSITE" id="PS50887">
    <property type="entry name" value="GGDEF"/>
    <property type="match status" value="1"/>
</dbReference>
<evidence type="ECO:0000256" key="1">
    <source>
        <dbReference type="SAM" id="Phobius"/>
    </source>
</evidence>
<accession>A0A4R5UIA6</accession>
<keyword evidence="1" id="KW-1133">Transmembrane helix</keyword>
<organism evidence="4 5">
    <name type="scientific">Rhizobium deserti</name>
    <dbReference type="NCBI Taxonomy" id="2547961"/>
    <lineage>
        <taxon>Bacteria</taxon>
        <taxon>Pseudomonadati</taxon>
        <taxon>Pseudomonadota</taxon>
        <taxon>Alphaproteobacteria</taxon>
        <taxon>Hyphomicrobiales</taxon>
        <taxon>Rhizobiaceae</taxon>
        <taxon>Rhizobium/Agrobacterium group</taxon>
        <taxon>Rhizobium</taxon>
    </lineage>
</organism>
<proteinExistence type="predicted"/>
<dbReference type="InterPro" id="IPR001633">
    <property type="entry name" value="EAL_dom"/>
</dbReference>
<feature type="domain" description="GGDEF" evidence="3">
    <location>
        <begin position="255"/>
        <end position="386"/>
    </location>
</feature>
<dbReference type="Pfam" id="PF00563">
    <property type="entry name" value="EAL"/>
    <property type="match status" value="1"/>
</dbReference>
<dbReference type="CDD" id="cd01949">
    <property type="entry name" value="GGDEF"/>
    <property type="match status" value="1"/>
</dbReference>
<feature type="domain" description="EAL" evidence="2">
    <location>
        <begin position="395"/>
        <end position="645"/>
    </location>
</feature>
<dbReference type="PANTHER" id="PTHR44757">
    <property type="entry name" value="DIGUANYLATE CYCLASE DGCP"/>
    <property type="match status" value="1"/>
</dbReference>
<dbReference type="PANTHER" id="PTHR44757:SF2">
    <property type="entry name" value="BIOFILM ARCHITECTURE MAINTENANCE PROTEIN MBAA"/>
    <property type="match status" value="1"/>
</dbReference>
<protein>
    <submittedName>
        <fullName evidence="4">EAL domain-containing protein</fullName>
    </submittedName>
</protein>
<dbReference type="Gene3D" id="3.30.70.270">
    <property type="match status" value="1"/>
</dbReference>
<feature type="transmembrane region" description="Helical" evidence="1">
    <location>
        <begin position="167"/>
        <end position="188"/>
    </location>
</feature>
<evidence type="ECO:0000313" key="5">
    <source>
        <dbReference type="Proteomes" id="UP000295238"/>
    </source>
</evidence>
<gene>
    <name evidence="4" type="ORF">E2F50_14520</name>
</gene>
<dbReference type="InterPro" id="IPR035919">
    <property type="entry name" value="EAL_sf"/>
</dbReference>
<dbReference type="InterPro" id="IPR000160">
    <property type="entry name" value="GGDEF_dom"/>
</dbReference>
<dbReference type="OrthoDB" id="9814202at2"/>
<keyword evidence="5" id="KW-1185">Reference proteome</keyword>
<evidence type="ECO:0000313" key="4">
    <source>
        <dbReference type="EMBL" id="TDK35699.1"/>
    </source>
</evidence>
<dbReference type="AlphaFoldDB" id="A0A4R5UIA6"/>
<keyword evidence="1" id="KW-0812">Transmembrane</keyword>
<reference evidence="4 5" key="1">
    <citation type="submission" date="2019-03" db="EMBL/GenBank/DDBJ databases">
        <title>Rhizobium sp. nov., an bacterium isolated from biocrust in Mu Us Desert.</title>
        <authorList>
            <person name="Lixiong L."/>
        </authorList>
    </citation>
    <scope>NUCLEOTIDE SEQUENCE [LARGE SCALE GENOMIC DNA]</scope>
    <source>
        <strain evidence="4 5">SPY-1</strain>
    </source>
</reference>
<dbReference type="NCBIfam" id="TIGR00254">
    <property type="entry name" value="GGDEF"/>
    <property type="match status" value="1"/>
</dbReference>
<dbReference type="InterPro" id="IPR029787">
    <property type="entry name" value="Nucleotide_cyclase"/>
</dbReference>
<evidence type="ECO:0000259" key="2">
    <source>
        <dbReference type="PROSITE" id="PS50883"/>
    </source>
</evidence>
<sequence>MKRLLVAVVCCFVVAAGYISYVIAERQGALQRVSRYNEAWTVSQTLAEFMRLEHRLGAYGLGGMGVDLDEVRLRLDIMFGRVNILEQGTLHDFIQSDPVRRKTVADLKTALNAIDGEVNGFGPGNVRLGLRTLAALDGPMTMLASQASEYGSNRIAADQAELEQLHLVFSGLAAGLIICGVCLIAILFHHNRLLDRAHGGMKQLTQDLQGASEELQVQNHRLAHVAHHDALTGLPNRVLFRQRLEAKFDIGEVNAGCAVLFLDLDGFKDVNDTLGHDTGDALLKAVADRLKLATKAQDLVCRLGGDEFSVLADDLNEQQALDLGRHLLAQIGSPYFIKDREIIIATSIGIALMDDRATPDVLLKNADLALYEAKGSGRGRVCVFRPEMHDRLEQKRAFEEDLRKALVNGEMEVYYQPQASAATRVIEGYEALLRWKHPMRGSVPPCDFIPVAEEIGMINLLGEWVLKTACIEAAGWPSHLKVAVNLSPIQFRKKSLLQTIVSALAYSGLDPKRLEVEITESVLLDANHKTADTLDGLRQLGITVAMDDFGTGYSSLGNLRRFAFDKIKIDRSFVQDITTRADAMSIINLVIGVAKGLGMAITAEGIETEEQFECLKRLGCEQIQGYLIGRPMPASQLFADQRSKTADRYAS</sequence>
<dbReference type="PROSITE" id="PS50883">
    <property type="entry name" value="EAL"/>
    <property type="match status" value="1"/>
</dbReference>
<dbReference type="SMART" id="SM00052">
    <property type="entry name" value="EAL"/>
    <property type="match status" value="1"/>
</dbReference>